<dbReference type="EMBL" id="MF448340">
    <property type="protein sequence ID" value="ASU00263.1"/>
    <property type="molecule type" value="Genomic_DNA"/>
</dbReference>
<dbReference type="GeneID" id="55604656"/>
<dbReference type="KEGG" id="vg:55604656"/>
<dbReference type="RefSeq" id="YP_009834589.1">
    <property type="nucleotide sequence ID" value="NC_048673.1"/>
</dbReference>
<protein>
    <submittedName>
        <fullName evidence="1">Uncharacterized protein</fullName>
    </submittedName>
</protein>
<dbReference type="Proteomes" id="UP000226092">
    <property type="component" value="Segment"/>
</dbReference>
<keyword evidence="2" id="KW-1185">Reference proteome</keyword>
<organism evidence="1 2">
    <name type="scientific">Aeromonas phage AS-zj</name>
    <dbReference type="NCBI Taxonomy" id="2024208"/>
    <lineage>
        <taxon>Viruses</taxon>
        <taxon>Duplodnaviria</taxon>
        <taxon>Heunggongvirae</taxon>
        <taxon>Uroviricota</taxon>
        <taxon>Caudoviricetes</taxon>
        <taxon>Pantevenvirales</taxon>
        <taxon>Straboviridae</taxon>
        <taxon>Emmerichvirinae</taxon>
        <taxon>Ceceduovirus</taxon>
        <taxon>Ceceduovirus aszj</taxon>
    </lineage>
</organism>
<sequence>MIDFDNVNEFYGESWHVDSYKYVKCEHALANLKGLFPNIKWVYVLKQIPFDGQEAYNPPTVDGDCLDICARDYVIVTEEGKIISLGTSEWGHLEEMNTDKFEVINE</sequence>
<name>A0A223LE76_9CAUD</name>
<evidence type="ECO:0000313" key="2">
    <source>
        <dbReference type="Proteomes" id="UP000226092"/>
    </source>
</evidence>
<accession>A0A223LE76</accession>
<reference evidence="1 2" key="1">
    <citation type="submission" date="2017-07" db="EMBL/GenBank/DDBJ databases">
        <title>In vitro design and evaluation of phage cocktails against multidrug-resistant Aeromonas salmonicida.</title>
        <authorList>
            <person name="Chen L."/>
            <person name="Yuan S."/>
            <person name="Ma Y."/>
        </authorList>
    </citation>
    <scope>NUCLEOTIDE SEQUENCE [LARGE SCALE GENOMIC DNA]</scope>
</reference>
<evidence type="ECO:0000313" key="1">
    <source>
        <dbReference type="EMBL" id="ASU00263.1"/>
    </source>
</evidence>
<proteinExistence type="predicted"/>